<dbReference type="CDD" id="cd04301">
    <property type="entry name" value="NAT_SF"/>
    <property type="match status" value="1"/>
</dbReference>
<dbReference type="PANTHER" id="PTHR43800">
    <property type="entry name" value="PEPTIDYL-LYSINE N-ACETYLTRANSFERASE YJAB"/>
    <property type="match status" value="1"/>
</dbReference>
<dbReference type="EMBL" id="JAYFUH010000248">
    <property type="protein sequence ID" value="MEA5668486.1"/>
    <property type="molecule type" value="Genomic_DNA"/>
</dbReference>
<comment type="caution">
    <text evidence="4">The sequence shown here is derived from an EMBL/GenBank/DDBJ whole genome shotgun (WGS) entry which is preliminary data.</text>
</comment>
<dbReference type="NCBIfam" id="NF007807">
    <property type="entry name" value="PRK10514.1"/>
    <property type="match status" value="1"/>
</dbReference>
<dbReference type="Pfam" id="PF13508">
    <property type="entry name" value="Acetyltransf_7"/>
    <property type="match status" value="1"/>
</dbReference>
<evidence type="ECO:0000259" key="3">
    <source>
        <dbReference type="PROSITE" id="PS51186"/>
    </source>
</evidence>
<evidence type="ECO:0000256" key="2">
    <source>
        <dbReference type="ARBA" id="ARBA00023315"/>
    </source>
</evidence>
<dbReference type="InterPro" id="IPR000182">
    <property type="entry name" value="GNAT_dom"/>
</dbReference>
<dbReference type="Proteomes" id="UP001301653">
    <property type="component" value="Unassembled WGS sequence"/>
</dbReference>
<keyword evidence="1" id="KW-0808">Transferase</keyword>
<reference evidence="4 5" key="1">
    <citation type="submission" date="2023-12" db="EMBL/GenBank/DDBJ databases">
        <title>Stenotrophomonas guangdongensis sp. nov., isolated from wilted pepper plants (Capsicum annuum).</title>
        <authorList>
            <person name="Qiu M."/>
            <person name="Li Y."/>
            <person name="Liu Q."/>
            <person name="Zhang X."/>
            <person name="Huang Y."/>
            <person name="Guo R."/>
            <person name="Hu M."/>
            <person name="Zhou J."/>
            <person name="Zhou X."/>
        </authorList>
    </citation>
    <scope>NUCLEOTIDE SEQUENCE [LARGE SCALE GENOMIC DNA]</scope>
    <source>
        <strain evidence="4 5">MH1</strain>
    </source>
</reference>
<dbReference type="RefSeq" id="WP_323439117.1">
    <property type="nucleotide sequence ID" value="NZ_JAYFUH010000248.1"/>
</dbReference>
<evidence type="ECO:0000313" key="5">
    <source>
        <dbReference type="Proteomes" id="UP001301653"/>
    </source>
</evidence>
<sequence length="153" mass="16903">MRPPWSLLFVRIRPLQHTDLPALLVIWEQSVRATHAFLSEQDIQALLPIVRDQALPHLEVWVASDDADAPIGFMGLDGNKVEALFVSPTRFRQGGGRQLLAHARALKGALELDVNEQNPRAVAFYLANGFVVSGRSPLDGQGNPFPLLHLKEA</sequence>
<dbReference type="PANTHER" id="PTHR43800:SF1">
    <property type="entry name" value="PEPTIDYL-LYSINE N-ACETYLTRANSFERASE YJAB"/>
    <property type="match status" value="1"/>
</dbReference>
<dbReference type="InterPro" id="IPR016181">
    <property type="entry name" value="Acyl_CoA_acyltransferase"/>
</dbReference>
<protein>
    <submittedName>
        <fullName evidence="4">Acetyltransferase</fullName>
    </submittedName>
</protein>
<gene>
    <name evidence="4" type="ORF">VA603_13135</name>
</gene>
<keyword evidence="5" id="KW-1185">Reference proteome</keyword>
<keyword evidence="2" id="KW-0012">Acyltransferase</keyword>
<name>A0ABU5V555_9GAMM</name>
<evidence type="ECO:0000256" key="1">
    <source>
        <dbReference type="ARBA" id="ARBA00022679"/>
    </source>
</evidence>
<organism evidence="4 5">
    <name type="scientific">Stenotrophomonas capsici</name>
    <dbReference type="NCBI Taxonomy" id="3110230"/>
    <lineage>
        <taxon>Bacteria</taxon>
        <taxon>Pseudomonadati</taxon>
        <taxon>Pseudomonadota</taxon>
        <taxon>Gammaproteobacteria</taxon>
        <taxon>Lysobacterales</taxon>
        <taxon>Lysobacteraceae</taxon>
        <taxon>Stenotrophomonas</taxon>
    </lineage>
</organism>
<accession>A0ABU5V555</accession>
<dbReference type="PROSITE" id="PS51186">
    <property type="entry name" value="GNAT"/>
    <property type="match status" value="1"/>
</dbReference>
<feature type="domain" description="N-acetyltransferase" evidence="3">
    <location>
        <begin position="10"/>
        <end position="152"/>
    </location>
</feature>
<dbReference type="SUPFAM" id="SSF55729">
    <property type="entry name" value="Acyl-CoA N-acyltransferases (Nat)"/>
    <property type="match status" value="1"/>
</dbReference>
<evidence type="ECO:0000313" key="4">
    <source>
        <dbReference type="EMBL" id="MEA5668486.1"/>
    </source>
</evidence>
<proteinExistence type="predicted"/>
<dbReference type="Gene3D" id="3.40.630.30">
    <property type="match status" value="1"/>
</dbReference>